<accession>A0AAV4PZS1</accession>
<evidence type="ECO:0000313" key="3">
    <source>
        <dbReference type="Proteomes" id="UP001054945"/>
    </source>
</evidence>
<reference evidence="2 3" key="1">
    <citation type="submission" date="2021-06" db="EMBL/GenBank/DDBJ databases">
        <title>Caerostris extrusa draft genome.</title>
        <authorList>
            <person name="Kono N."/>
            <person name="Arakawa K."/>
        </authorList>
    </citation>
    <scope>NUCLEOTIDE SEQUENCE [LARGE SCALE GENOMIC DNA]</scope>
</reference>
<evidence type="ECO:0000256" key="1">
    <source>
        <dbReference type="SAM" id="MobiDB-lite"/>
    </source>
</evidence>
<protein>
    <submittedName>
        <fullName evidence="2">Uncharacterized protein</fullName>
    </submittedName>
</protein>
<organism evidence="2 3">
    <name type="scientific">Caerostris extrusa</name>
    <name type="common">Bark spider</name>
    <name type="synonym">Caerostris bankana</name>
    <dbReference type="NCBI Taxonomy" id="172846"/>
    <lineage>
        <taxon>Eukaryota</taxon>
        <taxon>Metazoa</taxon>
        <taxon>Ecdysozoa</taxon>
        <taxon>Arthropoda</taxon>
        <taxon>Chelicerata</taxon>
        <taxon>Arachnida</taxon>
        <taxon>Araneae</taxon>
        <taxon>Araneomorphae</taxon>
        <taxon>Entelegynae</taxon>
        <taxon>Araneoidea</taxon>
        <taxon>Araneidae</taxon>
        <taxon>Caerostris</taxon>
    </lineage>
</organism>
<keyword evidence="3" id="KW-1185">Reference proteome</keyword>
<dbReference type="Proteomes" id="UP001054945">
    <property type="component" value="Unassembled WGS sequence"/>
</dbReference>
<sequence>MSFTLKNNRKSVKKLKPSKETHFRVSPSMEMPIKSEAGAHKKFEKPSGNPKQGSCCVWKTQYLGMESPKSVDDETFSTSNPDGVSKLLISNYSHDDTITQIVSPIHTLRRPYNILLCYSNSR</sequence>
<dbReference type="AlphaFoldDB" id="A0AAV4PZS1"/>
<evidence type="ECO:0000313" key="2">
    <source>
        <dbReference type="EMBL" id="GIY01704.1"/>
    </source>
</evidence>
<proteinExistence type="predicted"/>
<comment type="caution">
    <text evidence="2">The sequence shown here is derived from an EMBL/GenBank/DDBJ whole genome shotgun (WGS) entry which is preliminary data.</text>
</comment>
<dbReference type="EMBL" id="BPLR01005360">
    <property type="protein sequence ID" value="GIY01704.1"/>
    <property type="molecule type" value="Genomic_DNA"/>
</dbReference>
<feature type="compositionally biased region" description="Basic residues" evidence="1">
    <location>
        <begin position="7"/>
        <end position="16"/>
    </location>
</feature>
<name>A0AAV4PZS1_CAEEX</name>
<gene>
    <name evidence="2" type="ORF">CEXT_618601</name>
</gene>
<feature type="region of interest" description="Disordered" evidence="1">
    <location>
        <begin position="1"/>
        <end position="31"/>
    </location>
</feature>